<evidence type="ECO:0000256" key="1">
    <source>
        <dbReference type="SAM" id="MobiDB-lite"/>
    </source>
</evidence>
<feature type="compositionally biased region" description="Low complexity" evidence="1">
    <location>
        <begin position="43"/>
        <end position="57"/>
    </location>
</feature>
<comment type="caution">
    <text evidence="2">The sequence shown here is derived from an EMBL/GenBank/DDBJ whole genome shotgun (WGS) entry which is preliminary data.</text>
</comment>
<proteinExistence type="predicted"/>
<dbReference type="EMBL" id="JAAALK010000286">
    <property type="protein sequence ID" value="KAG8063481.1"/>
    <property type="molecule type" value="Genomic_DNA"/>
</dbReference>
<reference evidence="2" key="2">
    <citation type="submission" date="2021-02" db="EMBL/GenBank/DDBJ databases">
        <authorList>
            <person name="Kimball J.A."/>
            <person name="Haas M.W."/>
            <person name="Macchietto M."/>
            <person name="Kono T."/>
            <person name="Duquette J."/>
            <person name="Shao M."/>
        </authorList>
    </citation>
    <scope>NUCLEOTIDE SEQUENCE</scope>
    <source>
        <tissue evidence="2">Fresh leaf tissue</tissue>
    </source>
</reference>
<feature type="region of interest" description="Disordered" evidence="1">
    <location>
        <begin position="20"/>
        <end position="63"/>
    </location>
</feature>
<sequence>MPNGFPRWCAYHVNEAGQCEADTRPVPASESDPLSQPRRGYKGAPSPRGRRSSPSATTRRRFNAAPLTACSQLRSHRQVDLMSSGCAVASRVSCSSGNNGIFPPSLLPGFLGFPVVFALEDGFL</sequence>
<protein>
    <submittedName>
        <fullName evidence="2">Uncharacterized protein</fullName>
    </submittedName>
</protein>
<evidence type="ECO:0000313" key="2">
    <source>
        <dbReference type="EMBL" id="KAG8063481.1"/>
    </source>
</evidence>
<dbReference type="AlphaFoldDB" id="A0A8J5VL10"/>
<keyword evidence="3" id="KW-1185">Reference proteome</keyword>
<gene>
    <name evidence="2" type="ORF">GUJ93_ZPchr0003g18564</name>
</gene>
<reference evidence="2" key="1">
    <citation type="journal article" date="2021" name="bioRxiv">
        <title>Whole Genome Assembly and Annotation of Northern Wild Rice, Zizania palustris L., Supports a Whole Genome Duplication in the Zizania Genus.</title>
        <authorList>
            <person name="Haas M."/>
            <person name="Kono T."/>
            <person name="Macchietto M."/>
            <person name="Millas R."/>
            <person name="McGilp L."/>
            <person name="Shao M."/>
            <person name="Duquette J."/>
            <person name="Hirsch C.N."/>
            <person name="Kimball J."/>
        </authorList>
    </citation>
    <scope>NUCLEOTIDE SEQUENCE</scope>
    <source>
        <tissue evidence="2">Fresh leaf tissue</tissue>
    </source>
</reference>
<dbReference type="Proteomes" id="UP000729402">
    <property type="component" value="Unassembled WGS sequence"/>
</dbReference>
<evidence type="ECO:0000313" key="3">
    <source>
        <dbReference type="Proteomes" id="UP000729402"/>
    </source>
</evidence>
<organism evidence="2 3">
    <name type="scientific">Zizania palustris</name>
    <name type="common">Northern wild rice</name>
    <dbReference type="NCBI Taxonomy" id="103762"/>
    <lineage>
        <taxon>Eukaryota</taxon>
        <taxon>Viridiplantae</taxon>
        <taxon>Streptophyta</taxon>
        <taxon>Embryophyta</taxon>
        <taxon>Tracheophyta</taxon>
        <taxon>Spermatophyta</taxon>
        <taxon>Magnoliopsida</taxon>
        <taxon>Liliopsida</taxon>
        <taxon>Poales</taxon>
        <taxon>Poaceae</taxon>
        <taxon>BOP clade</taxon>
        <taxon>Oryzoideae</taxon>
        <taxon>Oryzeae</taxon>
        <taxon>Zizaniinae</taxon>
        <taxon>Zizania</taxon>
    </lineage>
</organism>
<accession>A0A8J5VL10</accession>
<name>A0A8J5VL10_ZIZPA</name>